<dbReference type="STRING" id="1085623.GNIT_0183"/>
<dbReference type="HOGENOM" id="CLU_106355_1_0_6"/>
<protein>
    <submittedName>
        <fullName evidence="2">Osmotically inducible protein C</fullName>
    </submittedName>
</protein>
<dbReference type="InterPro" id="IPR036102">
    <property type="entry name" value="OsmC/Ohrsf"/>
</dbReference>
<dbReference type="SUPFAM" id="SSF82784">
    <property type="entry name" value="OsmC-like"/>
    <property type="match status" value="1"/>
</dbReference>
<name>G4QIZ8_GLANF</name>
<dbReference type="PANTHER" id="PTHR42830">
    <property type="entry name" value="OSMOTICALLY INDUCIBLE FAMILY PROTEIN"/>
    <property type="match status" value="1"/>
</dbReference>
<gene>
    <name evidence="2" type="primary">osmC</name>
    <name evidence="2" type="ordered locus">GNIT_0183</name>
</gene>
<proteinExistence type="predicted"/>
<reference evidence="2 3" key="1">
    <citation type="journal article" date="2011" name="J. Bacteriol.">
        <title>Complete genome sequence of seawater bacterium Glaciecola nitratireducens FR1064T.</title>
        <authorList>
            <person name="Bian F."/>
            <person name="Qin Q.L."/>
            <person name="Xie B.B."/>
            <person name="Shu Y.L."/>
            <person name="Zhang X.Y."/>
            <person name="Yu Y."/>
            <person name="Chen B."/>
            <person name="Chen X.L."/>
            <person name="Zhou B.C."/>
            <person name="Zhang Y.Z."/>
        </authorList>
    </citation>
    <scope>NUCLEOTIDE SEQUENCE [LARGE SCALE GENOMIC DNA]</scope>
    <source>
        <strain evidence="3">JCM 12485 / KCTC 12276 / FR1064</strain>
    </source>
</reference>
<dbReference type="RefSeq" id="WP_014107216.1">
    <property type="nucleotide sequence ID" value="NC_016041.1"/>
</dbReference>
<sequence length="145" mass="15406">MTIKNWASAKYQGLGKEGKGSVSTQSGAFNEQPYGFNTRFDDKKGTNPEEQIAAAHASCFTMALSFGLAEKGLKSGELDTRATVSLDKDGDGFSVTKSELVLKAKVAGINEADFAAAAKDAKQNCPISKLLNCEISLTIESFESL</sequence>
<dbReference type="EMBL" id="CP003060">
    <property type="protein sequence ID" value="AEP28337.1"/>
    <property type="molecule type" value="Genomic_DNA"/>
</dbReference>
<evidence type="ECO:0000256" key="1">
    <source>
        <dbReference type="SAM" id="MobiDB-lite"/>
    </source>
</evidence>
<dbReference type="PANTHER" id="PTHR42830:SF1">
    <property type="entry name" value="OSMOTICALLY INDUCIBLE FAMILY PROTEIN"/>
    <property type="match status" value="1"/>
</dbReference>
<feature type="region of interest" description="Disordered" evidence="1">
    <location>
        <begin position="14"/>
        <end position="47"/>
    </location>
</feature>
<dbReference type="KEGG" id="gni:GNIT_0183"/>
<dbReference type="GO" id="GO:0004601">
    <property type="term" value="F:peroxidase activity"/>
    <property type="evidence" value="ECO:0007669"/>
    <property type="project" value="InterPro"/>
</dbReference>
<keyword evidence="3" id="KW-1185">Reference proteome</keyword>
<dbReference type="AlphaFoldDB" id="G4QIZ8"/>
<dbReference type="NCBIfam" id="TIGR03562">
    <property type="entry name" value="osmo_induc_OsmC"/>
    <property type="match status" value="1"/>
</dbReference>
<evidence type="ECO:0000313" key="3">
    <source>
        <dbReference type="Proteomes" id="UP000009282"/>
    </source>
</evidence>
<dbReference type="InterPro" id="IPR019904">
    <property type="entry name" value="Peroxiredoxin_OsmC"/>
</dbReference>
<dbReference type="InterPro" id="IPR015946">
    <property type="entry name" value="KH_dom-like_a/b"/>
</dbReference>
<dbReference type="OrthoDB" id="9807532at2"/>
<dbReference type="Pfam" id="PF02566">
    <property type="entry name" value="OsmC"/>
    <property type="match status" value="1"/>
</dbReference>
<dbReference type="eggNOG" id="COG1764">
    <property type="taxonomic scope" value="Bacteria"/>
</dbReference>
<dbReference type="GO" id="GO:0006979">
    <property type="term" value="P:response to oxidative stress"/>
    <property type="evidence" value="ECO:0007669"/>
    <property type="project" value="InterPro"/>
</dbReference>
<evidence type="ECO:0000313" key="2">
    <source>
        <dbReference type="EMBL" id="AEP28337.1"/>
    </source>
</evidence>
<accession>G4QIZ8</accession>
<dbReference type="InterPro" id="IPR052707">
    <property type="entry name" value="OsmC_Ohr_Peroxiredoxin"/>
</dbReference>
<dbReference type="InterPro" id="IPR003718">
    <property type="entry name" value="OsmC/Ohr_fam"/>
</dbReference>
<organism evidence="2 3">
    <name type="scientific">Glaciecola nitratireducens (strain JCM 12485 / KCTC 12276 / FR1064)</name>
    <dbReference type="NCBI Taxonomy" id="1085623"/>
    <lineage>
        <taxon>Bacteria</taxon>
        <taxon>Pseudomonadati</taxon>
        <taxon>Pseudomonadota</taxon>
        <taxon>Gammaproteobacteria</taxon>
        <taxon>Alteromonadales</taxon>
        <taxon>Alteromonadaceae</taxon>
        <taxon>Brumicola</taxon>
    </lineage>
</organism>
<dbReference type="Gene3D" id="3.30.300.20">
    <property type="match status" value="1"/>
</dbReference>
<dbReference type="Proteomes" id="UP000009282">
    <property type="component" value="Chromosome"/>
</dbReference>